<evidence type="ECO:0000313" key="3">
    <source>
        <dbReference type="EMBL" id="JAC28542.1"/>
    </source>
</evidence>
<name>A0A023G469_AMBTT</name>
<proteinExistence type="evidence at transcript level"/>
<feature type="signal peptide" evidence="2">
    <location>
        <begin position="1"/>
        <end position="20"/>
    </location>
</feature>
<organism evidence="3">
    <name type="scientific">Amblyomma triste</name>
    <name type="common">Neotropical tick</name>
    <dbReference type="NCBI Taxonomy" id="251400"/>
    <lineage>
        <taxon>Eukaryota</taxon>
        <taxon>Metazoa</taxon>
        <taxon>Ecdysozoa</taxon>
        <taxon>Arthropoda</taxon>
        <taxon>Chelicerata</taxon>
        <taxon>Arachnida</taxon>
        <taxon>Acari</taxon>
        <taxon>Parasitiformes</taxon>
        <taxon>Ixodida</taxon>
        <taxon>Ixodoidea</taxon>
        <taxon>Ixodidae</taxon>
        <taxon>Amblyomminae</taxon>
        <taxon>Amblyomma</taxon>
    </lineage>
</organism>
<dbReference type="InterPro" id="IPR012674">
    <property type="entry name" value="Calycin"/>
</dbReference>
<sequence length="154" mass="17754">MEFIVVISTVFVLTVTVTDANEQRYHISSPDSLRNFQNPRQILQTPKTVYLRLAPKDWVRDNNKCMKSNLIRVADPGKTYERTIEFYALDPSSLQNHNGYEYVILNVSMTVREEKGKTYIDAVEFSNGDTFPVEDNIKKPRAQNPQVSKLRPEA</sequence>
<keyword evidence="2" id="KW-0732">Signal</keyword>
<accession>A0A023G469</accession>
<feature type="chain" id="PRO_5001520575" evidence="2">
    <location>
        <begin position="21"/>
        <end position="154"/>
    </location>
</feature>
<protein>
    <submittedName>
        <fullName evidence="3">Putative secreted protein</fullName>
    </submittedName>
</protein>
<feature type="region of interest" description="Disordered" evidence="1">
    <location>
        <begin position="134"/>
        <end position="154"/>
    </location>
</feature>
<dbReference type="AlphaFoldDB" id="A0A023G469"/>
<dbReference type="EMBL" id="GBBM01006876">
    <property type="protein sequence ID" value="JAC28542.1"/>
    <property type="molecule type" value="mRNA"/>
</dbReference>
<evidence type="ECO:0000256" key="1">
    <source>
        <dbReference type="SAM" id="MobiDB-lite"/>
    </source>
</evidence>
<reference evidence="3" key="1">
    <citation type="submission" date="2014-03" db="EMBL/GenBank/DDBJ databases">
        <title>The sialotranscriptome of Amblyomma triste, Amblyomma parvum and Amblyomma cajennense ticks, uncovered by 454-based RNA-seq.</title>
        <authorList>
            <person name="Garcia G.R."/>
            <person name="Gardinassi L.G."/>
            <person name="Ribeiro J.M."/>
            <person name="Anatriello E."/>
            <person name="Ferreira B.R."/>
            <person name="Moreira H.N."/>
            <person name="Mafra C."/>
            <person name="Olegario M.M."/>
            <person name="Szabo P.J."/>
            <person name="Miranda-Santos I.K."/>
            <person name="Maruyama S.R."/>
        </authorList>
    </citation>
    <scope>NUCLEOTIDE SEQUENCE</scope>
    <source>
        <strain evidence="3">Mato Grasso do Sul</strain>
        <tissue evidence="3">Salivary glands</tissue>
    </source>
</reference>
<evidence type="ECO:0000256" key="2">
    <source>
        <dbReference type="SAM" id="SignalP"/>
    </source>
</evidence>
<dbReference type="Gene3D" id="2.40.128.20">
    <property type="match status" value="1"/>
</dbReference>